<keyword evidence="2" id="KW-1185">Reference proteome</keyword>
<comment type="caution">
    <text evidence="1">The sequence shown here is derived from an EMBL/GenBank/DDBJ whole genome shotgun (WGS) entry which is preliminary data.</text>
</comment>
<accession>A0ABV3YUK2</accession>
<dbReference type="EMBL" id="JBFTEG010000009">
    <property type="protein sequence ID" value="MEX6503008.1"/>
    <property type="molecule type" value="Genomic_DNA"/>
</dbReference>
<protein>
    <submittedName>
        <fullName evidence="1">Uncharacterized protein</fullName>
    </submittedName>
</protein>
<dbReference type="RefSeq" id="WP_369287976.1">
    <property type="nucleotide sequence ID" value="NZ_JBFTEG010000009.1"/>
</dbReference>
<gene>
    <name evidence="1" type="ORF">AB5S05_13115</name>
</gene>
<reference evidence="1 2" key="1">
    <citation type="submission" date="2024-07" db="EMBL/GenBank/DDBJ databases">
        <authorList>
            <person name="Li M."/>
        </authorList>
    </citation>
    <scope>NUCLEOTIDE SEQUENCE [LARGE SCALE GENOMIC DNA]</scope>
    <source>
        <strain evidence="1 2">25A3E</strain>
    </source>
</reference>
<name>A0ABV3YUK2_9PSED</name>
<evidence type="ECO:0000313" key="2">
    <source>
        <dbReference type="Proteomes" id="UP001560296"/>
    </source>
</evidence>
<organism evidence="1 2">
    <name type="scientific">Pseudomonas zhanjiangensis</name>
    <dbReference type="NCBI Taxonomy" id="3239015"/>
    <lineage>
        <taxon>Bacteria</taxon>
        <taxon>Pseudomonadati</taxon>
        <taxon>Pseudomonadota</taxon>
        <taxon>Gammaproteobacteria</taxon>
        <taxon>Pseudomonadales</taxon>
        <taxon>Pseudomonadaceae</taxon>
        <taxon>Pseudomonas</taxon>
    </lineage>
</organism>
<dbReference type="Proteomes" id="UP001560296">
    <property type="component" value="Unassembled WGS sequence"/>
</dbReference>
<evidence type="ECO:0000313" key="1">
    <source>
        <dbReference type="EMBL" id="MEX6503008.1"/>
    </source>
</evidence>
<sequence>MKVLRDPRASEEIDDAELRALVDQRFAALSRDQPYDPDLIGIIVVAEPGDNLEALERRTGCAIGTGSYPDTPYGHRAFRPAWEYLDEHPCCYEMVFVLSDSGYGVVLYVPKQTSIDPVLLRLCAEFATPAPCGEVSCDR</sequence>
<proteinExistence type="predicted"/>